<comment type="caution">
    <text evidence="1">The sequence shown here is derived from an EMBL/GenBank/DDBJ whole genome shotgun (WGS) entry which is preliminary data.</text>
</comment>
<gene>
    <name evidence="1" type="ORF">DESAMIL20_12</name>
</gene>
<evidence type="ECO:0000313" key="2">
    <source>
        <dbReference type="Proteomes" id="UP000194141"/>
    </source>
</evidence>
<proteinExistence type="predicted"/>
<dbReference type="EMBL" id="MDSU01000001">
    <property type="protein sequence ID" value="OSS42904.1"/>
    <property type="molecule type" value="Genomic_DNA"/>
</dbReference>
<sequence length="37" mass="4427">MKALRFKAPYGIIMLKKFNLNSELFKDNPYRIPKGKR</sequence>
<keyword evidence="2" id="KW-1185">Reference proteome</keyword>
<name>A0A1X4XZG4_9BACT</name>
<evidence type="ECO:0000313" key="1">
    <source>
        <dbReference type="EMBL" id="OSS42904.1"/>
    </source>
</evidence>
<dbReference type="STRING" id="1562698.DESAMIL20_12"/>
<reference evidence="1 2" key="1">
    <citation type="journal article" date="2017" name="Front. Microbiol.">
        <title>Genome Sequence of Desulfurella amilsii Strain TR1 and Comparative Genomics of Desulfurellaceae Family.</title>
        <authorList>
            <person name="Florentino A.P."/>
            <person name="Stams A.J."/>
            <person name="Sanchez-Andrea I."/>
        </authorList>
    </citation>
    <scope>NUCLEOTIDE SEQUENCE [LARGE SCALE GENOMIC DNA]</scope>
    <source>
        <strain evidence="1 2">TR1</strain>
    </source>
</reference>
<accession>A0A1X4XZG4</accession>
<protein>
    <submittedName>
        <fullName evidence="1">Uncharacterized protein</fullName>
    </submittedName>
</protein>
<organism evidence="1 2">
    <name type="scientific">Desulfurella amilsii</name>
    <dbReference type="NCBI Taxonomy" id="1562698"/>
    <lineage>
        <taxon>Bacteria</taxon>
        <taxon>Pseudomonadati</taxon>
        <taxon>Campylobacterota</taxon>
        <taxon>Desulfurellia</taxon>
        <taxon>Desulfurellales</taxon>
        <taxon>Desulfurellaceae</taxon>
        <taxon>Desulfurella</taxon>
    </lineage>
</organism>
<dbReference type="AlphaFoldDB" id="A0A1X4XZG4"/>
<dbReference type="Proteomes" id="UP000194141">
    <property type="component" value="Unassembled WGS sequence"/>
</dbReference>